<dbReference type="PANTHER" id="PTHR46054:SF3">
    <property type="entry name" value="MATERNAL EFFECT PROTEIN STAUFEN"/>
    <property type="match status" value="1"/>
</dbReference>
<dbReference type="EMBL" id="JAJSOF020000003">
    <property type="protein sequence ID" value="KAJ4449022.1"/>
    <property type="molecule type" value="Genomic_DNA"/>
</dbReference>
<sequence length="1014" mass="111628">PCIEIGIASPLLGVTANESETAATPGHQRQQQQQQQQQQQSATQLNGTTTNNVNNTNTTLANTKEKTPMCLVNELARFNKIQHQYRLTNEQGPAHKKRFTVTLKLGDEEYSAEGASIKKAQHSAASEALEHTQYKHPPPKTQRNIRLGKSNITPTVELNALAMKRGEPAVYTFMETPHHHGNHSGAPHNPYLPPPAPPGHNFNYRGMYNQVRGFPNYDQNRRNVGTRGPVYTTYDSSRYHHYGKGPGGFQPPLYLVSLRVGIREFLGEGPTAQAARHDAASKALHQLKSLPLPEESLHHTEGVIQENGTTCGLENDPNADLKSPISLVHEIALKRNLPVNFEVVSEKGPPHMRTFVTKCTVGDKVTTGEGNGKKVSKKRAAEKMLEELKKLPPQSPTNMATSMARLKRKANPGKKKTRNLIKVYPQEQKAEPEYGEDINPISRLIQIQQARKEREPVYSLLEERGVPRRREFVMEVSIGQHSCTGTGPNKKLAKRAAAEGLLQLLGYSRPSAQPAKPSIKTGDTNQDMDKSRKKRQIHEESIRCAQSLNIVPEDALFHKNEHFLNVTKIRNLLRSREFDIWCRHPQKGKGVVLFKQYPGANKWICKHKGLSNSEWRDGIKMVGNVAVVCAVPGRSQDNRCRHCHNEVETLAHVLGSCPHGEALRNARHHQVRSIIATALKHADYNTFEEVHGLSVTGSTWCIDIIAFKESTRSGYIIDPTMHFETDEEQPAEVDNEKKNIYNPTIPYYLNKYQLKELEVIGLLVGARGTATLFMKDVFKRLGIPTSIIPIVTLAALKGSIALLKNHLYSKSNQVTFLEEEKVVELPTGGSSGRQLVPGLLLMADNTAGNYGHTPTKNSGVNLQTTAAIAKELLKGGNSPTAEALVKSAAAVGSHKNSAAPPSMAKPSLQQQNSQTQSSQVVRPKDQLLYLAQLLGFQVQFSDFPKGNHSEFLSLVSLSTDPPQVCHGAGQTTDASHDQAALTALRALSEMGLDSVAPSGSGMKKDSGQQGAQGD</sequence>
<keyword evidence="1" id="KW-0677">Repeat</keyword>
<evidence type="ECO:0000256" key="2">
    <source>
        <dbReference type="ARBA" id="ARBA00022884"/>
    </source>
</evidence>
<keyword evidence="7" id="KW-1185">Reference proteome</keyword>
<feature type="domain" description="DRBM" evidence="5">
    <location>
        <begin position="67"/>
        <end position="134"/>
    </location>
</feature>
<feature type="region of interest" description="Disordered" evidence="4">
    <location>
        <begin position="509"/>
        <end position="538"/>
    </location>
</feature>
<dbReference type="Gene3D" id="6.10.250.1360">
    <property type="match status" value="1"/>
</dbReference>
<evidence type="ECO:0000256" key="3">
    <source>
        <dbReference type="PROSITE-ProRule" id="PRU00266"/>
    </source>
</evidence>
<feature type="region of interest" description="Disordered" evidence="4">
    <location>
        <begin position="991"/>
        <end position="1014"/>
    </location>
</feature>
<feature type="non-terminal residue" evidence="6">
    <location>
        <position position="1"/>
    </location>
</feature>
<dbReference type="Gene3D" id="3.30.160.20">
    <property type="match status" value="5"/>
</dbReference>
<organism evidence="6 7">
    <name type="scientific">Periplaneta americana</name>
    <name type="common">American cockroach</name>
    <name type="synonym">Blatta americana</name>
    <dbReference type="NCBI Taxonomy" id="6978"/>
    <lineage>
        <taxon>Eukaryota</taxon>
        <taxon>Metazoa</taxon>
        <taxon>Ecdysozoa</taxon>
        <taxon>Arthropoda</taxon>
        <taxon>Hexapoda</taxon>
        <taxon>Insecta</taxon>
        <taxon>Pterygota</taxon>
        <taxon>Neoptera</taxon>
        <taxon>Polyneoptera</taxon>
        <taxon>Dictyoptera</taxon>
        <taxon>Blattodea</taxon>
        <taxon>Blattoidea</taxon>
        <taxon>Blattidae</taxon>
        <taxon>Blattinae</taxon>
        <taxon>Periplaneta</taxon>
    </lineage>
</organism>
<dbReference type="SUPFAM" id="SSF54768">
    <property type="entry name" value="dsRNA-binding domain-like"/>
    <property type="match status" value="5"/>
</dbReference>
<dbReference type="CDD" id="cd19859">
    <property type="entry name" value="DSRM_STAU_rpt3"/>
    <property type="match status" value="1"/>
</dbReference>
<feature type="non-terminal residue" evidence="6">
    <location>
        <position position="1014"/>
    </location>
</feature>
<dbReference type="Proteomes" id="UP001148838">
    <property type="component" value="Unassembled WGS sequence"/>
</dbReference>
<feature type="domain" description="DRBM" evidence="5">
    <location>
        <begin position="323"/>
        <end position="390"/>
    </location>
</feature>
<gene>
    <name evidence="6" type="ORF">ANN_00416</name>
</gene>
<feature type="domain" description="DRBM" evidence="5">
    <location>
        <begin position="439"/>
        <end position="507"/>
    </location>
</feature>
<dbReference type="SMART" id="SM00358">
    <property type="entry name" value="DSRM"/>
    <property type="match status" value="5"/>
</dbReference>
<dbReference type="InterPro" id="IPR051740">
    <property type="entry name" value="DRBM-containing_protein"/>
</dbReference>
<proteinExistence type="predicted"/>
<dbReference type="Pfam" id="PF16482">
    <property type="entry name" value="Staufen_C"/>
    <property type="match status" value="1"/>
</dbReference>
<keyword evidence="2 3" id="KW-0694">RNA-binding</keyword>
<dbReference type="CDD" id="cd19861">
    <property type="entry name" value="DSRM_STAU_rpt5"/>
    <property type="match status" value="1"/>
</dbReference>
<evidence type="ECO:0000259" key="5">
    <source>
        <dbReference type="PROSITE" id="PS50137"/>
    </source>
</evidence>
<comment type="caution">
    <text evidence="6">The sequence shown here is derived from an EMBL/GenBank/DDBJ whole genome shotgun (WGS) entry which is preliminary data.</text>
</comment>
<evidence type="ECO:0000313" key="7">
    <source>
        <dbReference type="Proteomes" id="UP001148838"/>
    </source>
</evidence>
<protein>
    <recommendedName>
        <fullName evidence="5">DRBM domain-containing protein</fullName>
    </recommendedName>
</protein>
<dbReference type="PANTHER" id="PTHR46054">
    <property type="entry name" value="MATERNAL EFFECT PROTEIN STAUFEN"/>
    <property type="match status" value="1"/>
</dbReference>
<reference evidence="6 7" key="1">
    <citation type="journal article" date="2022" name="Allergy">
        <title>Genome assembly and annotation of Periplaneta americana reveal a comprehensive cockroach allergen profile.</title>
        <authorList>
            <person name="Wang L."/>
            <person name="Xiong Q."/>
            <person name="Saelim N."/>
            <person name="Wang L."/>
            <person name="Nong W."/>
            <person name="Wan A.T."/>
            <person name="Shi M."/>
            <person name="Liu X."/>
            <person name="Cao Q."/>
            <person name="Hui J.H.L."/>
            <person name="Sookrung N."/>
            <person name="Leung T.F."/>
            <person name="Tungtrongchitr A."/>
            <person name="Tsui S.K.W."/>
        </authorList>
    </citation>
    <scope>NUCLEOTIDE SEQUENCE [LARGE SCALE GENOMIC DNA]</scope>
    <source>
        <strain evidence="6">PWHHKU_190912</strain>
    </source>
</reference>
<dbReference type="CDD" id="cd19860">
    <property type="entry name" value="DSRM_STAU_rpt4"/>
    <property type="match status" value="1"/>
</dbReference>
<evidence type="ECO:0000256" key="4">
    <source>
        <dbReference type="SAM" id="MobiDB-lite"/>
    </source>
</evidence>
<dbReference type="CDD" id="cd19857">
    <property type="entry name" value="DSRM_STAU_rpt1"/>
    <property type="match status" value="1"/>
</dbReference>
<evidence type="ECO:0000256" key="1">
    <source>
        <dbReference type="ARBA" id="ARBA00022737"/>
    </source>
</evidence>
<dbReference type="PROSITE" id="PS50137">
    <property type="entry name" value="DS_RBD"/>
    <property type="match status" value="5"/>
</dbReference>
<feature type="domain" description="DRBM" evidence="5">
    <location>
        <begin position="922"/>
        <end position="989"/>
    </location>
</feature>
<feature type="region of interest" description="Disordered" evidence="4">
    <location>
        <begin position="892"/>
        <end position="920"/>
    </location>
</feature>
<evidence type="ECO:0000313" key="6">
    <source>
        <dbReference type="EMBL" id="KAJ4449022.1"/>
    </source>
</evidence>
<dbReference type="InterPro" id="IPR014720">
    <property type="entry name" value="dsRBD_dom"/>
</dbReference>
<feature type="compositionally biased region" description="Low complexity" evidence="4">
    <location>
        <begin position="28"/>
        <end position="62"/>
    </location>
</feature>
<feature type="region of interest" description="Disordered" evidence="4">
    <location>
        <begin position="19"/>
        <end position="65"/>
    </location>
</feature>
<feature type="domain" description="DRBM" evidence="5">
    <location>
        <begin position="209"/>
        <end position="289"/>
    </location>
</feature>
<feature type="compositionally biased region" description="Low complexity" evidence="4">
    <location>
        <begin position="907"/>
        <end position="919"/>
    </location>
</feature>
<dbReference type="InterPro" id="IPR032478">
    <property type="entry name" value="Staufen_C"/>
</dbReference>
<accession>A0ABQ8TQV6</accession>
<dbReference type="Pfam" id="PF00035">
    <property type="entry name" value="dsrm"/>
    <property type="match status" value="3"/>
</dbReference>
<name>A0ABQ8TQV6_PERAM</name>